<evidence type="ECO:0000256" key="2">
    <source>
        <dbReference type="ARBA" id="ARBA00022475"/>
    </source>
</evidence>
<dbReference type="GO" id="GO:0005886">
    <property type="term" value="C:plasma membrane"/>
    <property type="evidence" value="ECO:0007669"/>
    <property type="project" value="UniProtKB-SubCell"/>
</dbReference>
<evidence type="ECO:0000313" key="11">
    <source>
        <dbReference type="Proteomes" id="UP000695007"/>
    </source>
</evidence>
<evidence type="ECO:0000313" key="12">
    <source>
        <dbReference type="RefSeq" id="XP_011495925.1"/>
    </source>
</evidence>
<feature type="transmembrane region" description="Helical" evidence="10">
    <location>
        <begin position="44"/>
        <end position="66"/>
    </location>
</feature>
<keyword evidence="4 10" id="KW-0812">Transmembrane</keyword>
<organism evidence="11 12">
    <name type="scientific">Ceratosolen solmsi marchali</name>
    <dbReference type="NCBI Taxonomy" id="326594"/>
    <lineage>
        <taxon>Eukaryota</taxon>
        <taxon>Metazoa</taxon>
        <taxon>Ecdysozoa</taxon>
        <taxon>Arthropoda</taxon>
        <taxon>Hexapoda</taxon>
        <taxon>Insecta</taxon>
        <taxon>Pterygota</taxon>
        <taxon>Neoptera</taxon>
        <taxon>Endopterygota</taxon>
        <taxon>Hymenoptera</taxon>
        <taxon>Apocrita</taxon>
        <taxon>Proctotrupomorpha</taxon>
        <taxon>Chalcidoidea</taxon>
        <taxon>Agaonidae</taxon>
        <taxon>Agaoninae</taxon>
        <taxon>Ceratosolen</taxon>
    </lineage>
</organism>
<keyword evidence="8 10" id="KW-0675">Receptor</keyword>
<feature type="transmembrane region" description="Helical" evidence="10">
    <location>
        <begin position="268"/>
        <end position="290"/>
    </location>
</feature>
<reference evidence="12" key="1">
    <citation type="submission" date="2025-08" db="UniProtKB">
        <authorList>
            <consortium name="RefSeq"/>
        </authorList>
    </citation>
    <scope>IDENTIFICATION</scope>
</reference>
<keyword evidence="7 10" id="KW-0472">Membrane</keyword>
<accession>A0AAJ6YD87</accession>
<dbReference type="Pfam" id="PF02949">
    <property type="entry name" value="7tm_6"/>
    <property type="match status" value="1"/>
</dbReference>
<dbReference type="GeneID" id="105360657"/>
<dbReference type="RefSeq" id="XP_011495925.1">
    <property type="nucleotide sequence ID" value="XM_011497623.1"/>
</dbReference>
<dbReference type="PANTHER" id="PTHR21137">
    <property type="entry name" value="ODORANT RECEPTOR"/>
    <property type="match status" value="1"/>
</dbReference>
<keyword evidence="5 10" id="KW-0552">Olfaction</keyword>
<evidence type="ECO:0000256" key="5">
    <source>
        <dbReference type="ARBA" id="ARBA00022725"/>
    </source>
</evidence>
<keyword evidence="2" id="KW-1003">Cell membrane</keyword>
<evidence type="ECO:0000256" key="3">
    <source>
        <dbReference type="ARBA" id="ARBA00022606"/>
    </source>
</evidence>
<gene>
    <name evidence="12" type="primary">LOC105360657</name>
</gene>
<name>A0AAJ6YD87_9HYME</name>
<evidence type="ECO:0000256" key="9">
    <source>
        <dbReference type="ARBA" id="ARBA00023224"/>
    </source>
</evidence>
<evidence type="ECO:0000256" key="6">
    <source>
        <dbReference type="ARBA" id="ARBA00022989"/>
    </source>
</evidence>
<dbReference type="GO" id="GO:0005549">
    <property type="term" value="F:odorant binding"/>
    <property type="evidence" value="ECO:0007669"/>
    <property type="project" value="InterPro"/>
</dbReference>
<dbReference type="GO" id="GO:0004984">
    <property type="term" value="F:olfactory receptor activity"/>
    <property type="evidence" value="ECO:0007669"/>
    <property type="project" value="InterPro"/>
</dbReference>
<keyword evidence="9 10" id="KW-0807">Transducer</keyword>
<evidence type="ECO:0000256" key="7">
    <source>
        <dbReference type="ARBA" id="ARBA00023136"/>
    </source>
</evidence>
<sequence length="399" mass="47011">MKIIKWDRHDKLNQKVFDEARILILWNKYLMSTLGLWPNNKSDLIFVSLFCYLCYAFILNYIALYYALKSLNLVNIIGTTVESITLLQICIRLYTMRRYNKYYGTLLNQFLLDFSIKNYKNDEERSMFLSYNVRSKFFIKIGVVSIVLTAMLYFTKPLIRQLHFTKNFNSTVTINYDLPYRIHILYKVTNIKRYIITYISQIPLLFIIIFTQTSMDCLTLSIILHLCGQLGVLSIRINNLNVMNEMKEFRQIIQRHQELIIIGLKLKAVYRLCLFVHFIGASVGICILIYQVQLNVSYGQMTNLLTFFGYGFLNTFRLYTHCWVGEYLIHESVNISNAFYQCQWYDLPIKDQKSIIFCITCSQQPLSLVAGSFGDFSFTMFTNIMKSAMAYLSFLRNFI</sequence>
<evidence type="ECO:0000256" key="10">
    <source>
        <dbReference type="RuleBase" id="RU351113"/>
    </source>
</evidence>
<feature type="transmembrane region" description="Helical" evidence="10">
    <location>
        <begin position="73"/>
        <end position="94"/>
    </location>
</feature>
<dbReference type="AlphaFoldDB" id="A0AAJ6YD87"/>
<proteinExistence type="inferred from homology"/>
<protein>
    <recommendedName>
        <fullName evidence="10">Odorant receptor</fullName>
    </recommendedName>
</protein>
<dbReference type="InterPro" id="IPR004117">
    <property type="entry name" value="7tm6_olfct_rcpt"/>
</dbReference>
<dbReference type="KEGG" id="csol:105360657"/>
<keyword evidence="11" id="KW-1185">Reference proteome</keyword>
<keyword evidence="3 10" id="KW-0716">Sensory transduction</keyword>
<dbReference type="GO" id="GO:0007165">
    <property type="term" value="P:signal transduction"/>
    <property type="evidence" value="ECO:0007669"/>
    <property type="project" value="UniProtKB-KW"/>
</dbReference>
<feature type="transmembrane region" description="Helical" evidence="10">
    <location>
        <begin position="218"/>
        <end position="237"/>
    </location>
</feature>
<comment type="subcellular location">
    <subcellularLocation>
        <location evidence="1 10">Cell membrane</location>
        <topology evidence="1 10">Multi-pass membrane protein</topology>
    </subcellularLocation>
</comment>
<comment type="caution">
    <text evidence="10">Lacks conserved residue(s) required for the propagation of feature annotation.</text>
</comment>
<dbReference type="PANTHER" id="PTHR21137:SF35">
    <property type="entry name" value="ODORANT RECEPTOR 19A-RELATED"/>
    <property type="match status" value="1"/>
</dbReference>
<evidence type="ECO:0000256" key="1">
    <source>
        <dbReference type="ARBA" id="ARBA00004651"/>
    </source>
</evidence>
<keyword evidence="6 10" id="KW-1133">Transmembrane helix</keyword>
<evidence type="ECO:0000256" key="4">
    <source>
        <dbReference type="ARBA" id="ARBA00022692"/>
    </source>
</evidence>
<evidence type="ECO:0000256" key="8">
    <source>
        <dbReference type="ARBA" id="ARBA00023170"/>
    </source>
</evidence>
<comment type="similarity">
    <text evidence="10">Belongs to the insect chemoreceptor superfamily. Heteromeric odorant receptor channel (TC 1.A.69) family.</text>
</comment>
<feature type="transmembrane region" description="Helical" evidence="10">
    <location>
        <begin position="194"/>
        <end position="212"/>
    </location>
</feature>
<dbReference type="Proteomes" id="UP000695007">
    <property type="component" value="Unplaced"/>
</dbReference>
<feature type="transmembrane region" description="Helical" evidence="10">
    <location>
        <begin position="137"/>
        <end position="154"/>
    </location>
</feature>